<dbReference type="InterPro" id="IPR036390">
    <property type="entry name" value="WH_DNA-bd_sf"/>
</dbReference>
<comment type="cofactor">
    <cofactor evidence="2">
        <name>[2Fe-2S] cluster</name>
        <dbReference type="ChEBI" id="CHEBI:190135"/>
    </cofactor>
</comment>
<organism evidence="3 4">
    <name type="scientific">Candidatus Saganbacteria bacterium CG08_land_8_20_14_0_20_45_16</name>
    <dbReference type="NCBI Taxonomy" id="2014293"/>
    <lineage>
        <taxon>Bacteria</taxon>
        <taxon>Bacillati</taxon>
        <taxon>Saganbacteria</taxon>
    </lineage>
</organism>
<dbReference type="GO" id="GO:0005829">
    <property type="term" value="C:cytosol"/>
    <property type="evidence" value="ECO:0007669"/>
    <property type="project" value="TreeGrafter"/>
</dbReference>
<comment type="caution">
    <text evidence="3">The sequence shown here is derived from an EMBL/GenBank/DDBJ whole genome shotgun (WGS) entry which is preliminary data.</text>
</comment>
<evidence type="ECO:0000256" key="2">
    <source>
        <dbReference type="ARBA" id="ARBA00034078"/>
    </source>
</evidence>
<dbReference type="PROSITE" id="PS51197">
    <property type="entry name" value="HTH_RRF2_2"/>
    <property type="match status" value="1"/>
</dbReference>
<gene>
    <name evidence="3" type="ORF">COT42_01440</name>
</gene>
<dbReference type="AlphaFoldDB" id="A0A2H0Y185"/>
<dbReference type="PANTHER" id="PTHR33221:SF4">
    <property type="entry name" value="HTH-TYPE TRANSCRIPTIONAL REPRESSOR NSRR"/>
    <property type="match status" value="1"/>
</dbReference>
<protein>
    <submittedName>
        <fullName evidence="3">BadM/Rrf2 family transcriptional regulator</fullName>
    </submittedName>
</protein>
<evidence type="ECO:0000313" key="4">
    <source>
        <dbReference type="Proteomes" id="UP000231343"/>
    </source>
</evidence>
<dbReference type="GO" id="GO:0003700">
    <property type="term" value="F:DNA-binding transcription factor activity"/>
    <property type="evidence" value="ECO:0007669"/>
    <property type="project" value="TreeGrafter"/>
</dbReference>
<keyword evidence="1" id="KW-0238">DNA-binding</keyword>
<dbReference type="Proteomes" id="UP000231343">
    <property type="component" value="Unassembled WGS sequence"/>
</dbReference>
<dbReference type="NCBIfam" id="TIGR00738">
    <property type="entry name" value="rrf2_super"/>
    <property type="match status" value="1"/>
</dbReference>
<dbReference type="Pfam" id="PF02082">
    <property type="entry name" value="Rrf2"/>
    <property type="match status" value="1"/>
</dbReference>
<evidence type="ECO:0000256" key="1">
    <source>
        <dbReference type="ARBA" id="ARBA00023125"/>
    </source>
</evidence>
<dbReference type="SUPFAM" id="SSF46785">
    <property type="entry name" value="Winged helix' DNA-binding domain"/>
    <property type="match status" value="1"/>
</dbReference>
<dbReference type="GO" id="GO:0003677">
    <property type="term" value="F:DNA binding"/>
    <property type="evidence" value="ECO:0007669"/>
    <property type="project" value="UniProtKB-KW"/>
</dbReference>
<dbReference type="EMBL" id="PEYM01000026">
    <property type="protein sequence ID" value="PIS31304.1"/>
    <property type="molecule type" value="Genomic_DNA"/>
</dbReference>
<dbReference type="Gene3D" id="1.10.10.10">
    <property type="entry name" value="Winged helix-like DNA-binding domain superfamily/Winged helix DNA-binding domain"/>
    <property type="match status" value="1"/>
</dbReference>
<sequence length="132" mass="14549">MKLTRAADYAIRLLTHLAVDEAAGSTSREMAQKLDIPFNHMAKLVQRLRQGGYLLTKKGKGGGLKLATDPREISLAEVVAAIEGPLVVSDCIFKRHICKFSSSCKVRVCLSMLRRQMDKILSGTTIYDLAPM</sequence>
<dbReference type="InterPro" id="IPR000944">
    <property type="entry name" value="Tscrpt_reg_Rrf2"/>
</dbReference>
<name>A0A2H0Y185_UNCSA</name>
<dbReference type="InterPro" id="IPR036388">
    <property type="entry name" value="WH-like_DNA-bd_sf"/>
</dbReference>
<accession>A0A2H0Y185</accession>
<proteinExistence type="predicted"/>
<evidence type="ECO:0000313" key="3">
    <source>
        <dbReference type="EMBL" id="PIS31304.1"/>
    </source>
</evidence>
<dbReference type="PANTHER" id="PTHR33221">
    <property type="entry name" value="WINGED HELIX-TURN-HELIX TRANSCRIPTIONAL REGULATOR, RRF2 FAMILY"/>
    <property type="match status" value="1"/>
</dbReference>
<reference evidence="3 4" key="1">
    <citation type="submission" date="2017-09" db="EMBL/GenBank/DDBJ databases">
        <title>Depth-based differentiation of microbial function through sediment-hosted aquifers and enrichment of novel symbionts in the deep terrestrial subsurface.</title>
        <authorList>
            <person name="Probst A.J."/>
            <person name="Ladd B."/>
            <person name="Jarett J.K."/>
            <person name="Geller-Mcgrath D.E."/>
            <person name="Sieber C.M."/>
            <person name="Emerson J.B."/>
            <person name="Anantharaman K."/>
            <person name="Thomas B.C."/>
            <person name="Malmstrom R."/>
            <person name="Stieglmeier M."/>
            <person name="Klingl A."/>
            <person name="Woyke T."/>
            <person name="Ryan C.M."/>
            <person name="Banfield J.F."/>
        </authorList>
    </citation>
    <scope>NUCLEOTIDE SEQUENCE [LARGE SCALE GENOMIC DNA]</scope>
    <source>
        <strain evidence="3">CG08_land_8_20_14_0_20_45_16</strain>
    </source>
</reference>